<reference evidence="6" key="1">
    <citation type="submission" date="2017-02" db="UniProtKB">
        <authorList>
            <consortium name="WormBaseParasite"/>
        </authorList>
    </citation>
    <scope>IDENTIFICATION</scope>
</reference>
<proteinExistence type="predicted"/>
<evidence type="ECO:0000313" key="4">
    <source>
        <dbReference type="Proteomes" id="UP000274504"/>
    </source>
</evidence>
<organism evidence="6">
    <name type="scientific">Hymenolepis diminuta</name>
    <name type="common">Rat tapeworm</name>
    <dbReference type="NCBI Taxonomy" id="6216"/>
    <lineage>
        <taxon>Eukaryota</taxon>
        <taxon>Metazoa</taxon>
        <taxon>Spiralia</taxon>
        <taxon>Lophotrochozoa</taxon>
        <taxon>Platyhelminthes</taxon>
        <taxon>Cestoda</taxon>
        <taxon>Eucestoda</taxon>
        <taxon>Cyclophyllidea</taxon>
        <taxon>Hymenolepididae</taxon>
        <taxon>Hymenolepis</taxon>
    </lineage>
</organism>
<dbReference type="WBParaSite" id="HDID_0000805501-mRNA-1">
    <property type="protein sequence ID" value="HDID_0000805501-mRNA-1"/>
    <property type="gene ID" value="HDID_0000805501"/>
</dbReference>
<feature type="compositionally biased region" description="Basic and acidic residues" evidence="1">
    <location>
        <begin position="131"/>
        <end position="170"/>
    </location>
</feature>
<protein>
    <submittedName>
        <fullName evidence="6">Bromo domain-containing protein</fullName>
    </submittedName>
</protein>
<name>A0A0R3SS33_HYMDI</name>
<reference evidence="2 4" key="2">
    <citation type="submission" date="2018-11" db="EMBL/GenBank/DDBJ databases">
        <authorList>
            <consortium name="Pathogen Informatics"/>
        </authorList>
    </citation>
    <scope>NUCLEOTIDE SEQUENCE [LARGE SCALE GENOMIC DNA]</scope>
</reference>
<feature type="region of interest" description="Disordered" evidence="1">
    <location>
        <begin position="372"/>
        <end position="396"/>
    </location>
</feature>
<dbReference type="Proteomes" id="UP000274504">
    <property type="component" value="Unassembled WGS sequence"/>
</dbReference>
<evidence type="ECO:0000313" key="5">
    <source>
        <dbReference type="Proteomes" id="UP000321570"/>
    </source>
</evidence>
<evidence type="ECO:0000313" key="3">
    <source>
        <dbReference type="EMBL" id="VUZ50212.1"/>
    </source>
</evidence>
<accession>A0A0R3SS33</accession>
<evidence type="ECO:0000256" key="1">
    <source>
        <dbReference type="SAM" id="MobiDB-lite"/>
    </source>
</evidence>
<evidence type="ECO:0000313" key="2">
    <source>
        <dbReference type="EMBL" id="VDL60371.1"/>
    </source>
</evidence>
<sequence length="617" mass="70383">MLQELKNEMFTDSIPLEIEKAKYKDPAVLKEDDPILHQNAENDIEQTVSEIIDSPVEKEENISDKNAEEEIAKEQIKETRDTLVNEDRKEEPIQKEDAEEGTFVQTDQEVEETESNKNEENNQQEMIQQSAEERLNENEEGESIQRESTQEEISRQPDQERELVEKKISQEESVEQPYSVADVKAVIKDGIQKSQELGSVEEIQSENDNVKEKCDDTIDIKECLEEMAKNIYLYLPILEILKAVKSEKENDAILDKEEIKEITKQVETKETMTQTATSVGDRFIDEESKFHSWANLKLLLKGVEIFTKTFYPLLKEYCDKNLEQIEEEEKIEEEFDPWEALMPNGESSNFADIEKIGEHEIEKALMEVIQEETQSKDDSDEDIEQDANDDPSDLSENVMSIGISEEMTRYEEAIEVVIVPEEIVLQIFDTIPKVVAEKSNADLGKIGKEAVLIQAGKFGEIEDGENVVGGDQIMECNDGIIKNAEDDENEEIVTITLSEPVDKEEETIEAPGADNNNNKELAAVENATESTKLDFEEETTGEYSEPIDKETLKNPVNLEEVADERIDKMKEETPVLDTTTSTNVVNKPPPECLQFIIKNFYPECKGCLDMCFQNTEK</sequence>
<dbReference type="EMBL" id="CABIJS010000355">
    <property type="protein sequence ID" value="VUZ50212.1"/>
    <property type="molecule type" value="Genomic_DNA"/>
</dbReference>
<feature type="compositionally biased region" description="Basic and acidic residues" evidence="1">
    <location>
        <begin position="55"/>
        <end position="96"/>
    </location>
</feature>
<keyword evidence="5" id="KW-1185">Reference proteome</keyword>
<evidence type="ECO:0000313" key="6">
    <source>
        <dbReference type="WBParaSite" id="HDID_0000805501-mRNA-1"/>
    </source>
</evidence>
<gene>
    <name evidence="2" type="ORF">HDID_LOCUS8053</name>
    <name evidence="3" type="ORF">WMSIL1_LOCUS9159</name>
</gene>
<dbReference type="AlphaFoldDB" id="A0A0R3SS33"/>
<feature type="region of interest" description="Disordered" evidence="1">
    <location>
        <begin position="53"/>
        <end position="170"/>
    </location>
</feature>
<reference evidence="3 5" key="3">
    <citation type="submission" date="2019-07" db="EMBL/GenBank/DDBJ databases">
        <authorList>
            <person name="Jastrzebski P J."/>
            <person name="Paukszto L."/>
            <person name="Jastrzebski P J."/>
        </authorList>
    </citation>
    <scope>NUCLEOTIDE SEQUENCE [LARGE SCALE GENOMIC DNA]</scope>
    <source>
        <strain evidence="3 5">WMS-il1</strain>
    </source>
</reference>
<feature type="compositionally biased region" description="Acidic residues" evidence="1">
    <location>
        <begin position="378"/>
        <end position="393"/>
    </location>
</feature>
<dbReference type="Proteomes" id="UP000321570">
    <property type="component" value="Unassembled WGS sequence"/>
</dbReference>
<dbReference type="EMBL" id="UYSG01011019">
    <property type="protein sequence ID" value="VDL60371.1"/>
    <property type="molecule type" value="Genomic_DNA"/>
</dbReference>